<dbReference type="EMBL" id="UPPP01000105">
    <property type="protein sequence ID" value="VBB09117.1"/>
    <property type="molecule type" value="Genomic_DNA"/>
</dbReference>
<keyword evidence="3" id="KW-1185">Reference proteome</keyword>
<organism evidence="2 3">
    <name type="scientific">Lucifera butyrica</name>
    <dbReference type="NCBI Taxonomy" id="1351585"/>
    <lineage>
        <taxon>Bacteria</taxon>
        <taxon>Bacillati</taxon>
        <taxon>Bacillota</taxon>
        <taxon>Negativicutes</taxon>
        <taxon>Veillonellales</taxon>
        <taxon>Veillonellaceae</taxon>
        <taxon>Lucifera</taxon>
    </lineage>
</organism>
<accession>A0A498RDW4</accession>
<feature type="chain" id="PRO_5019742722" evidence="1">
    <location>
        <begin position="22"/>
        <end position="211"/>
    </location>
</feature>
<evidence type="ECO:0000313" key="3">
    <source>
        <dbReference type="Proteomes" id="UP000277811"/>
    </source>
</evidence>
<dbReference type="RefSeq" id="WP_122629931.1">
    <property type="nucleotide sequence ID" value="NZ_UPPP01000105.1"/>
</dbReference>
<evidence type="ECO:0000313" key="2">
    <source>
        <dbReference type="EMBL" id="VBB09117.1"/>
    </source>
</evidence>
<feature type="signal peptide" evidence="1">
    <location>
        <begin position="1"/>
        <end position="21"/>
    </location>
</feature>
<evidence type="ECO:0000256" key="1">
    <source>
        <dbReference type="SAM" id="SignalP"/>
    </source>
</evidence>
<proteinExistence type="predicted"/>
<name>A0A498RDW4_9FIRM</name>
<dbReference type="AlphaFoldDB" id="A0A498RDW4"/>
<dbReference type="Proteomes" id="UP000277811">
    <property type="component" value="Unassembled WGS sequence"/>
</dbReference>
<sequence length="211" mass="23804">MKKILIITGLLLLITGTSSWAMSKDDTKEAIQTGYKAAEEKQDFVYNEGTTFQLTYNEGFFGHKKQLKAEAYLLSPYCTVATYAAKSKENHTSLDDSKTAQYSEVYTAMIIYKADADSIQEILDPKITGIQDGITIQPIETVYGKVQIIDNGWSQKMAAYGVMVRFNFQDIDSTKPLIIKTKSAASREFAFTFQPKDYGIAYQFKTSDYKF</sequence>
<keyword evidence="1" id="KW-0732">Signal</keyword>
<protein>
    <submittedName>
        <fullName evidence="2">Uncharacterized protein</fullName>
    </submittedName>
</protein>
<gene>
    <name evidence="2" type="ORF">LUCI_4403</name>
</gene>
<reference evidence="2 3" key="1">
    <citation type="submission" date="2018-06" db="EMBL/GenBank/DDBJ databases">
        <authorList>
            <person name="Strepis N."/>
        </authorList>
    </citation>
    <scope>NUCLEOTIDE SEQUENCE [LARGE SCALE GENOMIC DNA]</scope>
    <source>
        <strain evidence="2">LUCI</strain>
    </source>
</reference>